<keyword evidence="1" id="KW-0175">Coiled coil</keyword>
<dbReference type="Pfam" id="PF01465">
    <property type="entry name" value="GRIP"/>
    <property type="match status" value="1"/>
</dbReference>
<dbReference type="Pfam" id="PF16704">
    <property type="entry name" value="Rab_bind"/>
    <property type="match status" value="1"/>
</dbReference>
<evidence type="ECO:0000313" key="4">
    <source>
        <dbReference type="Proteomes" id="UP000267606"/>
    </source>
</evidence>
<proteinExistence type="predicted"/>
<evidence type="ECO:0000313" key="5">
    <source>
        <dbReference type="WBParaSite" id="OFLC_0001414401-mRNA-1"/>
    </source>
</evidence>
<evidence type="ECO:0000256" key="1">
    <source>
        <dbReference type="SAM" id="Coils"/>
    </source>
</evidence>
<keyword evidence="4" id="KW-1185">Reference proteome</keyword>
<feature type="coiled-coil region" evidence="1">
    <location>
        <begin position="9"/>
        <end position="43"/>
    </location>
</feature>
<dbReference type="WBParaSite" id="OFLC_0001414401-mRNA-1">
    <property type="protein sequence ID" value="OFLC_0001414401-mRNA-1"/>
    <property type="gene ID" value="OFLC_0001414401"/>
</dbReference>
<dbReference type="InterPro" id="IPR032023">
    <property type="entry name" value="GCC2_Rab_bind"/>
</dbReference>
<dbReference type="Proteomes" id="UP000267606">
    <property type="component" value="Unassembled WGS sequence"/>
</dbReference>
<dbReference type="EMBL" id="UZAJ01040617">
    <property type="protein sequence ID" value="VDP15607.1"/>
    <property type="molecule type" value="Genomic_DNA"/>
</dbReference>
<dbReference type="Gene3D" id="1.10.220.60">
    <property type="entry name" value="GRIP domain"/>
    <property type="match status" value="1"/>
</dbReference>
<dbReference type="InterPro" id="IPR000237">
    <property type="entry name" value="GRIP_dom"/>
</dbReference>
<sequence length="111" mass="13040">MITRQVRLLEHARELLNESEAMNARLIEQTKLLKDEIRRMERDRERENHLANTEYLKDIIMKFIAPEKVTDERGHLIPVLTTMLKLNNDEVNLLSQVAEGKVFLLIAVFKS</sequence>
<feature type="domain" description="GRIP" evidence="2">
    <location>
        <begin position="46"/>
        <end position="97"/>
    </location>
</feature>
<dbReference type="PROSITE" id="PS50913">
    <property type="entry name" value="GRIP"/>
    <property type="match status" value="1"/>
</dbReference>
<accession>A0A183I324</accession>
<protein>
    <submittedName>
        <fullName evidence="5">GRIP domain-containing protein</fullName>
    </submittedName>
</protein>
<name>A0A183I324_9BILA</name>
<dbReference type="SMART" id="SM00755">
    <property type="entry name" value="Grip"/>
    <property type="match status" value="1"/>
</dbReference>
<reference evidence="3 4" key="2">
    <citation type="submission" date="2018-11" db="EMBL/GenBank/DDBJ databases">
        <authorList>
            <consortium name="Pathogen Informatics"/>
        </authorList>
    </citation>
    <scope>NUCLEOTIDE SEQUENCE [LARGE SCALE GENOMIC DNA]</scope>
</reference>
<dbReference type="AlphaFoldDB" id="A0A183I324"/>
<evidence type="ECO:0000313" key="3">
    <source>
        <dbReference type="EMBL" id="VDP15607.1"/>
    </source>
</evidence>
<gene>
    <name evidence="3" type="ORF">OFLC_LOCUS14136</name>
</gene>
<organism evidence="5">
    <name type="scientific">Onchocerca flexuosa</name>
    <dbReference type="NCBI Taxonomy" id="387005"/>
    <lineage>
        <taxon>Eukaryota</taxon>
        <taxon>Metazoa</taxon>
        <taxon>Ecdysozoa</taxon>
        <taxon>Nematoda</taxon>
        <taxon>Chromadorea</taxon>
        <taxon>Rhabditida</taxon>
        <taxon>Spirurina</taxon>
        <taxon>Spiruromorpha</taxon>
        <taxon>Filarioidea</taxon>
        <taxon>Onchocercidae</taxon>
        <taxon>Onchocerca</taxon>
    </lineage>
</organism>
<evidence type="ECO:0000259" key="2">
    <source>
        <dbReference type="PROSITE" id="PS50913"/>
    </source>
</evidence>
<dbReference type="STRING" id="387005.A0A183I324"/>
<reference evidence="5" key="1">
    <citation type="submission" date="2016-06" db="UniProtKB">
        <authorList>
            <consortium name="WormBaseParasite"/>
        </authorList>
    </citation>
    <scope>IDENTIFICATION</scope>
</reference>